<dbReference type="PANTHER" id="PTHR11361:SF34">
    <property type="entry name" value="DNA MISMATCH REPAIR PROTEIN MSH1, MITOCHONDRIAL"/>
    <property type="match status" value="1"/>
</dbReference>
<comment type="caution">
    <text evidence="13">The sequence shown here is derived from an EMBL/GenBank/DDBJ whole genome shotgun (WGS) entry which is preliminary data.</text>
</comment>
<dbReference type="InterPro" id="IPR007860">
    <property type="entry name" value="DNA_mmatch_repair_MutS_con_dom"/>
</dbReference>
<keyword evidence="6 9" id="KW-0238">DNA-binding</keyword>
<keyword evidence="5 9" id="KW-0067">ATP-binding</keyword>
<evidence type="ECO:0000256" key="5">
    <source>
        <dbReference type="ARBA" id="ARBA00022840"/>
    </source>
</evidence>
<comment type="similarity">
    <text evidence="1 9 10">Belongs to the DNA mismatch repair MutS family.</text>
</comment>
<dbReference type="RefSeq" id="WP_154537442.1">
    <property type="nucleotide sequence ID" value="NZ_VUNE01000001.1"/>
</dbReference>
<dbReference type="InterPro" id="IPR017261">
    <property type="entry name" value="DNA_mismatch_repair_MutS/MSH"/>
</dbReference>
<dbReference type="NCBIfam" id="TIGR01070">
    <property type="entry name" value="mutS1"/>
    <property type="match status" value="1"/>
</dbReference>
<keyword evidence="14" id="KW-1185">Reference proteome</keyword>
<dbReference type="InterPro" id="IPR007696">
    <property type="entry name" value="DNA_mismatch_repair_MutS_core"/>
</dbReference>
<evidence type="ECO:0000256" key="3">
    <source>
        <dbReference type="ARBA" id="ARBA00022741"/>
    </source>
</evidence>
<comment type="function">
    <text evidence="8 9">This protein is involved in the repair of mismatches in DNA. It is possible that it carries out the mismatch recognition step. This protein has a weak ATPase activity.</text>
</comment>
<sequence>MKIDKQKLSPMMKKYLETKEEYSDCILFYRLGDFYEMFFDDALLASKVLNIALTGKSCGLEERAPMCGVPFHSVDSYIAKMVEDGYKVAIAEQVEDPATANGLVRREVIKIVTPGTLLETDEGESSNSYLMSIYSNESDDIGVAYYDIKTGELNASKISKINLKDEVSKICPKEIISNSQAIISDLEMISKLARIYLNDVVDDALMDEGILLERFDDEYLATNNIKDDEILTKSISMVLNYIKITQMIETSNINSVNIQRNSDFMKLDLFTRVNLELTETIRGRNKVGSLLKVLDFTSTPMGARMLKKHIEQPLTNIRIIEDRLSIVDELFNNFVLRTDLKSYFSKIYDLERICSKIAYERVTPKDLVYLKNSIEVIPKVIEIINLSDSNRLKQKISKLDPLIDIWELIERSILEEPSNNIKDGNIIKSEYSSELAELREISSNGAYLVQEIEKKEKELTGAKTLKVGYNKVFGYYIEITKVALTQAKLDDRYIRKQTLVNAERFITSELKEIEDKIVNAEDKIKNLEYEIFVSVRDSIYKNIKRIQDVANVIAELDVYLSHSIVAGKYDYVKPMMNKVGRLSIEDGRHPVIEQIIGTENFITNNTNIDNENSINIITGPNMSGKSTYMRQTALICLMAHIGTFVPARLAEIPIMDRIFTRVGASDDLAQGQSTFMVEMNEVSLILSNATKDSLIILDEIGRGTSTYDGISLAWSIVEYIHDNIKAKTLFATHYHELTELENKYENIKNYSIQVKEDGDDVIFLRKIIPSAADRSYGIYVAKLAKLPDEVIDRAGNILLELEKNHMYNSNSIEKSSDMTSSENNIKQVDNIELQNNTIQEDSITQELNNKYKEFIDDIISFDLMNSTPIDMVNKLYELQKKAKSF</sequence>
<evidence type="ECO:0000259" key="12">
    <source>
        <dbReference type="PROSITE" id="PS00486"/>
    </source>
</evidence>
<keyword evidence="3 9" id="KW-0547">Nucleotide-binding</keyword>
<dbReference type="AlphaFoldDB" id="A0A6N7XBN0"/>
<gene>
    <name evidence="9 13" type="primary">mutS</name>
    <name evidence="13" type="ORF">FYJ71_03735</name>
</gene>
<dbReference type="SUPFAM" id="SSF53150">
    <property type="entry name" value="DNA repair protein MutS, domain II"/>
    <property type="match status" value="1"/>
</dbReference>
<keyword evidence="4 9" id="KW-0227">DNA damage</keyword>
<dbReference type="InterPro" id="IPR007861">
    <property type="entry name" value="DNA_mismatch_repair_MutS_clamp"/>
</dbReference>
<dbReference type="Pfam" id="PF05188">
    <property type="entry name" value="MutS_II"/>
    <property type="match status" value="1"/>
</dbReference>
<evidence type="ECO:0000256" key="11">
    <source>
        <dbReference type="SAM" id="Coils"/>
    </source>
</evidence>
<reference evidence="13 14" key="1">
    <citation type="submission" date="2019-08" db="EMBL/GenBank/DDBJ databases">
        <title>In-depth cultivation of the pig gut microbiome towards novel bacterial diversity and tailored functional studies.</title>
        <authorList>
            <person name="Wylensek D."/>
            <person name="Hitch T.C.A."/>
            <person name="Clavel T."/>
        </authorList>
    </citation>
    <scope>NUCLEOTIDE SEQUENCE [LARGE SCALE GENOMIC DNA]</scope>
    <source>
        <strain evidence="13 14">WCA-SAB-591-4A-A</strain>
    </source>
</reference>
<dbReference type="Proteomes" id="UP000440713">
    <property type="component" value="Unassembled WGS sequence"/>
</dbReference>
<name>A0A6N7XBN0_9FIRM</name>
<dbReference type="FunFam" id="3.40.1170.10:FF:000001">
    <property type="entry name" value="DNA mismatch repair protein MutS"/>
    <property type="match status" value="1"/>
</dbReference>
<evidence type="ECO:0000256" key="9">
    <source>
        <dbReference type="HAMAP-Rule" id="MF_00096"/>
    </source>
</evidence>
<dbReference type="SMART" id="SM00534">
    <property type="entry name" value="MUTSac"/>
    <property type="match status" value="1"/>
</dbReference>
<evidence type="ECO:0000256" key="4">
    <source>
        <dbReference type="ARBA" id="ARBA00022763"/>
    </source>
</evidence>
<dbReference type="SMART" id="SM00533">
    <property type="entry name" value="MUTSd"/>
    <property type="match status" value="1"/>
</dbReference>
<dbReference type="Pfam" id="PF05192">
    <property type="entry name" value="MutS_III"/>
    <property type="match status" value="1"/>
</dbReference>
<dbReference type="InterPro" id="IPR000432">
    <property type="entry name" value="DNA_mismatch_repair_MutS_C"/>
</dbReference>
<evidence type="ECO:0000313" key="14">
    <source>
        <dbReference type="Proteomes" id="UP000440713"/>
    </source>
</evidence>
<dbReference type="InterPro" id="IPR005748">
    <property type="entry name" value="DNA_mismatch_repair_MutS"/>
</dbReference>
<dbReference type="Gene3D" id="3.40.50.300">
    <property type="entry name" value="P-loop containing nucleotide triphosphate hydrolases"/>
    <property type="match status" value="1"/>
</dbReference>
<evidence type="ECO:0000256" key="8">
    <source>
        <dbReference type="ARBA" id="ARBA00024647"/>
    </source>
</evidence>
<dbReference type="PIRSF" id="PIRSF037677">
    <property type="entry name" value="DNA_mis_repair_Msh6"/>
    <property type="match status" value="1"/>
</dbReference>
<dbReference type="InterPro" id="IPR036187">
    <property type="entry name" value="DNA_mismatch_repair_MutS_sf"/>
</dbReference>
<dbReference type="GO" id="GO:0003684">
    <property type="term" value="F:damaged DNA binding"/>
    <property type="evidence" value="ECO:0007669"/>
    <property type="project" value="UniProtKB-UniRule"/>
</dbReference>
<feature type="domain" description="DNA mismatch repair proteins mutS family" evidence="12">
    <location>
        <begin position="693"/>
        <end position="709"/>
    </location>
</feature>
<dbReference type="GO" id="GO:0005524">
    <property type="term" value="F:ATP binding"/>
    <property type="evidence" value="ECO:0007669"/>
    <property type="project" value="UniProtKB-UniRule"/>
</dbReference>
<proteinExistence type="inferred from homology"/>
<dbReference type="InterPro" id="IPR027417">
    <property type="entry name" value="P-loop_NTPase"/>
</dbReference>
<dbReference type="GO" id="GO:0006298">
    <property type="term" value="P:mismatch repair"/>
    <property type="evidence" value="ECO:0007669"/>
    <property type="project" value="UniProtKB-UniRule"/>
</dbReference>
<dbReference type="GO" id="GO:0030983">
    <property type="term" value="F:mismatched DNA binding"/>
    <property type="evidence" value="ECO:0007669"/>
    <property type="project" value="InterPro"/>
</dbReference>
<keyword evidence="11" id="KW-0175">Coiled coil</keyword>
<dbReference type="InterPro" id="IPR045076">
    <property type="entry name" value="MutS"/>
</dbReference>
<dbReference type="NCBIfam" id="NF003810">
    <property type="entry name" value="PRK05399.1"/>
    <property type="match status" value="1"/>
</dbReference>
<evidence type="ECO:0000256" key="1">
    <source>
        <dbReference type="ARBA" id="ARBA00006271"/>
    </source>
</evidence>
<dbReference type="CDD" id="cd03284">
    <property type="entry name" value="ABC_MutS1"/>
    <property type="match status" value="1"/>
</dbReference>
<dbReference type="InterPro" id="IPR007695">
    <property type="entry name" value="DNA_mismatch_repair_MutS-lik_N"/>
</dbReference>
<dbReference type="SUPFAM" id="SSF48334">
    <property type="entry name" value="DNA repair protein MutS, domain III"/>
    <property type="match status" value="1"/>
</dbReference>
<dbReference type="Gene3D" id="3.30.420.110">
    <property type="entry name" value="MutS, connector domain"/>
    <property type="match status" value="1"/>
</dbReference>
<dbReference type="HAMAP" id="MF_00096">
    <property type="entry name" value="MutS"/>
    <property type="match status" value="1"/>
</dbReference>
<dbReference type="SUPFAM" id="SSF55271">
    <property type="entry name" value="DNA repair protein MutS, domain I"/>
    <property type="match status" value="1"/>
</dbReference>
<evidence type="ECO:0000256" key="10">
    <source>
        <dbReference type="RuleBase" id="RU003756"/>
    </source>
</evidence>
<dbReference type="GO" id="GO:0140664">
    <property type="term" value="F:ATP-dependent DNA damage sensor activity"/>
    <property type="evidence" value="ECO:0007669"/>
    <property type="project" value="InterPro"/>
</dbReference>
<dbReference type="Gene3D" id="3.40.1170.10">
    <property type="entry name" value="DNA repair protein MutS, domain I"/>
    <property type="match status" value="1"/>
</dbReference>
<dbReference type="Pfam" id="PF05190">
    <property type="entry name" value="MutS_IV"/>
    <property type="match status" value="1"/>
</dbReference>
<dbReference type="PROSITE" id="PS00486">
    <property type="entry name" value="DNA_MISMATCH_REPAIR_2"/>
    <property type="match status" value="1"/>
</dbReference>
<dbReference type="Gene3D" id="1.10.1420.10">
    <property type="match status" value="2"/>
</dbReference>
<dbReference type="Pfam" id="PF00488">
    <property type="entry name" value="MutS_V"/>
    <property type="match status" value="1"/>
</dbReference>
<evidence type="ECO:0000256" key="7">
    <source>
        <dbReference type="ARBA" id="ARBA00023204"/>
    </source>
</evidence>
<dbReference type="Pfam" id="PF01624">
    <property type="entry name" value="MutS_I"/>
    <property type="match status" value="1"/>
</dbReference>
<evidence type="ECO:0000256" key="2">
    <source>
        <dbReference type="ARBA" id="ARBA00021982"/>
    </source>
</evidence>
<dbReference type="SUPFAM" id="SSF52540">
    <property type="entry name" value="P-loop containing nucleoside triphosphate hydrolases"/>
    <property type="match status" value="1"/>
</dbReference>
<dbReference type="FunFam" id="3.40.50.300:FF:000870">
    <property type="entry name" value="MutS protein homolog 4"/>
    <property type="match status" value="1"/>
</dbReference>
<evidence type="ECO:0000256" key="6">
    <source>
        <dbReference type="ARBA" id="ARBA00023125"/>
    </source>
</evidence>
<dbReference type="GO" id="GO:0005829">
    <property type="term" value="C:cytosol"/>
    <property type="evidence" value="ECO:0007669"/>
    <property type="project" value="TreeGrafter"/>
</dbReference>
<dbReference type="EMBL" id="VUNE01000001">
    <property type="protein sequence ID" value="MST62086.1"/>
    <property type="molecule type" value="Genomic_DNA"/>
</dbReference>
<feature type="coiled-coil region" evidence="11">
    <location>
        <begin position="503"/>
        <end position="530"/>
    </location>
</feature>
<accession>A0A6N7XBN0</accession>
<protein>
    <recommendedName>
        <fullName evidence="2 9">DNA mismatch repair protein MutS</fullName>
    </recommendedName>
</protein>
<feature type="binding site" evidence="9">
    <location>
        <begin position="619"/>
        <end position="626"/>
    </location>
    <ligand>
        <name>ATP</name>
        <dbReference type="ChEBI" id="CHEBI:30616"/>
    </ligand>
</feature>
<dbReference type="InterPro" id="IPR016151">
    <property type="entry name" value="DNA_mismatch_repair_MutS_N"/>
</dbReference>
<organism evidence="13 14">
    <name type="scientific">Peptostreptococcus porci</name>
    <dbReference type="NCBI Taxonomy" id="2652282"/>
    <lineage>
        <taxon>Bacteria</taxon>
        <taxon>Bacillati</taxon>
        <taxon>Bacillota</taxon>
        <taxon>Clostridia</taxon>
        <taxon>Peptostreptococcales</taxon>
        <taxon>Peptostreptococcaceae</taxon>
        <taxon>Peptostreptococcus</taxon>
    </lineage>
</organism>
<keyword evidence="7 9" id="KW-0234">DNA repair</keyword>
<dbReference type="InterPro" id="IPR036678">
    <property type="entry name" value="MutS_con_dom_sf"/>
</dbReference>
<evidence type="ECO:0000313" key="13">
    <source>
        <dbReference type="EMBL" id="MST62086.1"/>
    </source>
</evidence>
<dbReference type="PANTHER" id="PTHR11361">
    <property type="entry name" value="DNA MISMATCH REPAIR PROTEIN MUTS FAMILY MEMBER"/>
    <property type="match status" value="1"/>
</dbReference>